<feature type="region of interest" description="Disordered" evidence="1">
    <location>
        <begin position="20"/>
        <end position="54"/>
    </location>
</feature>
<protein>
    <submittedName>
        <fullName evidence="2">Uncharacterized protein</fullName>
    </submittedName>
</protein>
<evidence type="ECO:0000313" key="2">
    <source>
        <dbReference type="EMBL" id="KAA1072218.1"/>
    </source>
</evidence>
<evidence type="ECO:0000313" key="3">
    <source>
        <dbReference type="EMBL" id="KAA1078537.1"/>
    </source>
</evidence>
<dbReference type="EMBL" id="VDEP01000450">
    <property type="protein sequence ID" value="KAA1078537.1"/>
    <property type="molecule type" value="Genomic_DNA"/>
</dbReference>
<dbReference type="AlphaFoldDB" id="A0A5B0M8C8"/>
<dbReference type="Proteomes" id="UP000324748">
    <property type="component" value="Unassembled WGS sequence"/>
</dbReference>
<dbReference type="Proteomes" id="UP000325313">
    <property type="component" value="Unassembled WGS sequence"/>
</dbReference>
<gene>
    <name evidence="2" type="ORF">PGT21_030528</name>
    <name evidence="3" type="ORF">PGTUg99_009259</name>
</gene>
<dbReference type="EMBL" id="VSWC01000170">
    <property type="protein sequence ID" value="KAA1072218.1"/>
    <property type="molecule type" value="Genomic_DNA"/>
</dbReference>
<feature type="compositionally biased region" description="Basic and acidic residues" evidence="1">
    <location>
        <begin position="25"/>
        <end position="34"/>
    </location>
</feature>
<evidence type="ECO:0000313" key="4">
    <source>
        <dbReference type="Proteomes" id="UP000324748"/>
    </source>
</evidence>
<accession>A0A5B0M8C8</accession>
<sequence length="54" mass="6256">MQFSSEMCCRWSNFGSLCPQPNRQNEAKRFDHPPRKTTTNLTRAATTATKPQKR</sequence>
<keyword evidence="4" id="KW-1185">Reference proteome</keyword>
<proteinExistence type="predicted"/>
<feature type="compositionally biased region" description="Low complexity" evidence="1">
    <location>
        <begin position="37"/>
        <end position="54"/>
    </location>
</feature>
<evidence type="ECO:0000313" key="5">
    <source>
        <dbReference type="Proteomes" id="UP000325313"/>
    </source>
</evidence>
<comment type="caution">
    <text evidence="2">The sequence shown here is derived from an EMBL/GenBank/DDBJ whole genome shotgun (WGS) entry which is preliminary data.</text>
</comment>
<reference evidence="4 5" key="1">
    <citation type="submission" date="2019-05" db="EMBL/GenBank/DDBJ databases">
        <title>Emergence of the Ug99 lineage of the wheat stem rust pathogen through somatic hybridization.</title>
        <authorList>
            <person name="Li F."/>
            <person name="Upadhyaya N.M."/>
            <person name="Sperschneider J."/>
            <person name="Matny O."/>
            <person name="Nguyen-Phuc H."/>
            <person name="Mago R."/>
            <person name="Raley C."/>
            <person name="Miller M.E."/>
            <person name="Silverstein K.A.T."/>
            <person name="Henningsen E."/>
            <person name="Hirsch C.D."/>
            <person name="Visser B."/>
            <person name="Pretorius Z.A."/>
            <person name="Steffenson B.J."/>
            <person name="Schwessinger B."/>
            <person name="Dodds P.N."/>
            <person name="Figueroa M."/>
        </authorList>
    </citation>
    <scope>NUCLEOTIDE SEQUENCE [LARGE SCALE GENOMIC DNA]</scope>
    <source>
        <strain evidence="2">21-0</strain>
        <strain evidence="3 5">Ug99</strain>
    </source>
</reference>
<evidence type="ECO:0000256" key="1">
    <source>
        <dbReference type="SAM" id="MobiDB-lite"/>
    </source>
</evidence>
<name>A0A5B0M8C8_PUCGR</name>
<organism evidence="2 4">
    <name type="scientific">Puccinia graminis f. sp. tritici</name>
    <dbReference type="NCBI Taxonomy" id="56615"/>
    <lineage>
        <taxon>Eukaryota</taxon>
        <taxon>Fungi</taxon>
        <taxon>Dikarya</taxon>
        <taxon>Basidiomycota</taxon>
        <taxon>Pucciniomycotina</taxon>
        <taxon>Pucciniomycetes</taxon>
        <taxon>Pucciniales</taxon>
        <taxon>Pucciniaceae</taxon>
        <taxon>Puccinia</taxon>
    </lineage>
</organism>